<protein>
    <submittedName>
        <fullName evidence="2">Uncharacterized protein</fullName>
    </submittedName>
</protein>
<keyword evidence="1" id="KW-0812">Transmembrane</keyword>
<dbReference type="EMBL" id="QJSL01000087">
    <property type="protein sequence ID" value="RXW25926.1"/>
    <property type="molecule type" value="Genomic_DNA"/>
</dbReference>
<dbReference type="RefSeq" id="WP_129325517.1">
    <property type="nucleotide sequence ID" value="NZ_QJSL01000087.1"/>
</dbReference>
<feature type="transmembrane region" description="Helical" evidence="1">
    <location>
        <begin position="148"/>
        <end position="170"/>
    </location>
</feature>
<dbReference type="Proteomes" id="UP000290875">
    <property type="component" value="Unassembled WGS sequence"/>
</dbReference>
<accession>A0A4Q2E1E0</accession>
<keyword evidence="1" id="KW-0472">Membrane</keyword>
<feature type="transmembrane region" description="Helical" evidence="1">
    <location>
        <begin position="59"/>
        <end position="77"/>
    </location>
</feature>
<name>A0A4Q2E1E0_ENTCL</name>
<evidence type="ECO:0000313" key="3">
    <source>
        <dbReference type="Proteomes" id="UP000290875"/>
    </source>
</evidence>
<evidence type="ECO:0000313" key="2">
    <source>
        <dbReference type="EMBL" id="RXW25926.1"/>
    </source>
</evidence>
<proteinExistence type="predicted"/>
<evidence type="ECO:0000256" key="1">
    <source>
        <dbReference type="SAM" id="Phobius"/>
    </source>
</evidence>
<feature type="transmembrane region" description="Helical" evidence="1">
    <location>
        <begin position="83"/>
        <end position="100"/>
    </location>
</feature>
<keyword evidence="1" id="KW-1133">Transmembrane helix</keyword>
<reference evidence="2 3" key="1">
    <citation type="submission" date="2018-06" db="EMBL/GenBank/DDBJ databases">
        <title>Carbapenemase-producing Enterobacteriaceae present in wastewater treatment plant effluent and nearby surface waters in the US.</title>
        <authorList>
            <person name="Mathys D.A."/>
            <person name="Mollenkopf D.F."/>
            <person name="Feicht S.M."/>
            <person name="Adams R.J."/>
            <person name="Albers A.L."/>
            <person name="Grooters S.V."/>
            <person name="Stuever D.M."/>
            <person name="Daniels J.B."/>
            <person name="Wittum T.E."/>
        </authorList>
    </citation>
    <scope>NUCLEOTIDE SEQUENCE [LARGE SCALE GENOMIC DNA]</scope>
    <source>
        <strain evidence="2 3">GEO_4_Eff_A</strain>
    </source>
</reference>
<feature type="transmembrane region" description="Helical" evidence="1">
    <location>
        <begin position="112"/>
        <end position="128"/>
    </location>
</feature>
<dbReference type="AlphaFoldDB" id="A0A4Q2E1E0"/>
<organism evidence="2 3">
    <name type="scientific">Enterobacter cloacae</name>
    <dbReference type="NCBI Taxonomy" id="550"/>
    <lineage>
        <taxon>Bacteria</taxon>
        <taxon>Pseudomonadati</taxon>
        <taxon>Pseudomonadota</taxon>
        <taxon>Gammaproteobacteria</taxon>
        <taxon>Enterobacterales</taxon>
        <taxon>Enterobacteriaceae</taxon>
        <taxon>Enterobacter</taxon>
        <taxon>Enterobacter cloacae complex</taxon>
    </lineage>
</organism>
<gene>
    <name evidence="2" type="ORF">DM877_27160</name>
</gene>
<sequence length="182" mass="20636">MIIKSAHFSWAGLLNQPTGINMPIKEFLIMKSKAFINFMRTELKNTFTTPPCENKLRKVIFIFSLLNALNIIGYYILTYSMQILFLLPIIWGGLLAHGTYKRYGDLLRSGSDCALFLVATITSAYLVINTASDDVDFFEKHMINGLGFLITYVFAVAASVRFYISAIDLYNSSISFKKLKEK</sequence>
<comment type="caution">
    <text evidence="2">The sequence shown here is derived from an EMBL/GenBank/DDBJ whole genome shotgun (WGS) entry which is preliminary data.</text>
</comment>